<dbReference type="Gene3D" id="3.90.75.20">
    <property type="match status" value="1"/>
</dbReference>
<sequence length="195" mass="21940">MAKSALQKGHLFGQVAADEEWRSAVGYEGFYEVSSFGRVRSVDRVVTRTVGGVPRPYRCKGRIRSLARDATGRLSLNICVDGQDETRRVHTLVAEAFLGPRPVGLVTCHCDGDLDNNSVRNLRYDTPAGNSHDALEHDTFQRGSRHYKTTFSDDDVREIRRLSENVPQSELADRFNCRQSTVSRIIHGKRWGHLA</sequence>
<feature type="domain" description="NUMOD4" evidence="1">
    <location>
        <begin position="19"/>
        <end position="73"/>
    </location>
</feature>
<dbReference type="RefSeq" id="WP_209336713.1">
    <property type="nucleotide sequence ID" value="NZ_JAGIYY010000008.1"/>
</dbReference>
<dbReference type="GO" id="GO:0004519">
    <property type="term" value="F:endonuclease activity"/>
    <property type="evidence" value="ECO:0007669"/>
    <property type="project" value="UniProtKB-KW"/>
</dbReference>
<dbReference type="Pfam" id="PF07463">
    <property type="entry name" value="NUMOD4"/>
    <property type="match status" value="1"/>
</dbReference>
<gene>
    <name evidence="3" type="ORF">J5Y06_18760</name>
</gene>
<feature type="domain" description="HNH nuclease" evidence="2">
    <location>
        <begin position="88"/>
        <end position="131"/>
    </location>
</feature>
<dbReference type="Proteomes" id="UP000666240">
    <property type="component" value="Unassembled WGS sequence"/>
</dbReference>
<keyword evidence="3" id="KW-0255">Endonuclease</keyword>
<dbReference type="SUPFAM" id="SSF54060">
    <property type="entry name" value="His-Me finger endonucleases"/>
    <property type="match status" value="1"/>
</dbReference>
<keyword evidence="3" id="KW-0540">Nuclease</keyword>
<keyword evidence="4" id="KW-1185">Reference proteome</keyword>
<comment type="caution">
    <text evidence="3">The sequence shown here is derived from an EMBL/GenBank/DDBJ whole genome shotgun (WGS) entry which is preliminary data.</text>
</comment>
<proteinExistence type="predicted"/>
<name>A0A8J7RLQ0_9HYPH</name>
<evidence type="ECO:0000313" key="4">
    <source>
        <dbReference type="Proteomes" id="UP000666240"/>
    </source>
</evidence>
<dbReference type="InterPro" id="IPR044925">
    <property type="entry name" value="His-Me_finger_sf"/>
</dbReference>
<dbReference type="CDD" id="cd00093">
    <property type="entry name" value="HTH_XRE"/>
    <property type="match status" value="1"/>
</dbReference>
<evidence type="ECO:0000259" key="2">
    <source>
        <dbReference type="Pfam" id="PF13392"/>
    </source>
</evidence>
<dbReference type="EMBL" id="JAGIYY010000008">
    <property type="protein sequence ID" value="MBP0440696.1"/>
    <property type="molecule type" value="Genomic_DNA"/>
</dbReference>
<organism evidence="3 4">
    <name type="scientific">Tianweitania sediminis</name>
    <dbReference type="NCBI Taxonomy" id="1502156"/>
    <lineage>
        <taxon>Bacteria</taxon>
        <taxon>Pseudomonadati</taxon>
        <taxon>Pseudomonadota</taxon>
        <taxon>Alphaproteobacteria</taxon>
        <taxon>Hyphomicrobiales</taxon>
        <taxon>Phyllobacteriaceae</taxon>
        <taxon>Tianweitania</taxon>
    </lineage>
</organism>
<dbReference type="GO" id="GO:0016788">
    <property type="term" value="F:hydrolase activity, acting on ester bonds"/>
    <property type="evidence" value="ECO:0007669"/>
    <property type="project" value="InterPro"/>
</dbReference>
<dbReference type="InterPro" id="IPR003615">
    <property type="entry name" value="HNH_nuc"/>
</dbReference>
<dbReference type="Pfam" id="PF13392">
    <property type="entry name" value="HNH_3"/>
    <property type="match status" value="1"/>
</dbReference>
<keyword evidence="3" id="KW-0378">Hydrolase</keyword>
<evidence type="ECO:0000313" key="3">
    <source>
        <dbReference type="EMBL" id="MBP0440696.1"/>
    </source>
</evidence>
<reference evidence="3" key="1">
    <citation type="submission" date="2021-03" db="EMBL/GenBank/DDBJ databases">
        <title>Genome sequencing and assembly of Tianweitania sediminis.</title>
        <authorList>
            <person name="Chhetri G."/>
        </authorList>
    </citation>
    <scope>NUCLEOTIDE SEQUENCE</scope>
    <source>
        <strain evidence="3">Z8</strain>
    </source>
</reference>
<accession>A0A8J7RLQ0</accession>
<dbReference type="AlphaFoldDB" id="A0A8J7RLQ0"/>
<protein>
    <submittedName>
        <fullName evidence="3">HNH endonuclease</fullName>
    </submittedName>
</protein>
<dbReference type="InterPro" id="IPR001387">
    <property type="entry name" value="Cro/C1-type_HTH"/>
</dbReference>
<evidence type="ECO:0000259" key="1">
    <source>
        <dbReference type="Pfam" id="PF07463"/>
    </source>
</evidence>
<dbReference type="InterPro" id="IPR010902">
    <property type="entry name" value="NUMOD4"/>
</dbReference>